<evidence type="ECO:0000259" key="6">
    <source>
        <dbReference type="Pfam" id="PF04116"/>
    </source>
</evidence>
<dbReference type="PANTHER" id="PTHR11863">
    <property type="entry name" value="STEROL DESATURASE"/>
    <property type="match status" value="1"/>
</dbReference>
<feature type="transmembrane region" description="Helical" evidence="5">
    <location>
        <begin position="31"/>
        <end position="53"/>
    </location>
</feature>
<evidence type="ECO:0000256" key="5">
    <source>
        <dbReference type="SAM" id="Phobius"/>
    </source>
</evidence>
<comment type="caution">
    <text evidence="7">The sequence shown here is derived from an EMBL/GenBank/DDBJ whole genome shotgun (WGS) entry which is preliminary data.</text>
</comment>
<evidence type="ECO:0000256" key="1">
    <source>
        <dbReference type="ARBA" id="ARBA00004370"/>
    </source>
</evidence>
<dbReference type="AlphaFoldDB" id="A0AAW2ZEQ0"/>
<feature type="transmembrane region" description="Helical" evidence="5">
    <location>
        <begin position="111"/>
        <end position="132"/>
    </location>
</feature>
<accession>A0AAW2ZEQ0</accession>
<evidence type="ECO:0000313" key="8">
    <source>
        <dbReference type="Proteomes" id="UP001431209"/>
    </source>
</evidence>
<dbReference type="GO" id="GO:0008610">
    <property type="term" value="P:lipid biosynthetic process"/>
    <property type="evidence" value="ECO:0007669"/>
    <property type="project" value="InterPro"/>
</dbReference>
<feature type="transmembrane region" description="Helical" evidence="5">
    <location>
        <begin position="82"/>
        <end position="99"/>
    </location>
</feature>
<gene>
    <name evidence="7" type="ORF">AKO1_015291</name>
</gene>
<keyword evidence="8" id="KW-1185">Reference proteome</keyword>
<organism evidence="7 8">
    <name type="scientific">Acrasis kona</name>
    <dbReference type="NCBI Taxonomy" id="1008807"/>
    <lineage>
        <taxon>Eukaryota</taxon>
        <taxon>Discoba</taxon>
        <taxon>Heterolobosea</taxon>
        <taxon>Tetramitia</taxon>
        <taxon>Eutetramitia</taxon>
        <taxon>Acrasidae</taxon>
        <taxon>Acrasis</taxon>
    </lineage>
</organism>
<dbReference type="GO" id="GO:0016491">
    <property type="term" value="F:oxidoreductase activity"/>
    <property type="evidence" value="ECO:0007669"/>
    <property type="project" value="InterPro"/>
</dbReference>
<feature type="domain" description="Fatty acid hydroxylase" evidence="6">
    <location>
        <begin position="119"/>
        <end position="241"/>
    </location>
</feature>
<protein>
    <submittedName>
        <fullName evidence="7">Fatty acid hydroxylase domain-containing protein</fullName>
    </submittedName>
</protein>
<dbReference type="EMBL" id="JAOPGA020001388">
    <property type="protein sequence ID" value="KAL0487945.1"/>
    <property type="molecule type" value="Genomic_DNA"/>
</dbReference>
<evidence type="ECO:0000256" key="3">
    <source>
        <dbReference type="ARBA" id="ARBA00022989"/>
    </source>
</evidence>
<dbReference type="GO" id="GO:0016020">
    <property type="term" value="C:membrane"/>
    <property type="evidence" value="ECO:0007669"/>
    <property type="project" value="UniProtKB-SubCell"/>
</dbReference>
<keyword evidence="2 5" id="KW-0812">Transmembrane</keyword>
<keyword evidence="4 5" id="KW-0472">Membrane</keyword>
<feature type="transmembrane region" description="Helical" evidence="5">
    <location>
        <begin position="6"/>
        <end position="24"/>
    </location>
</feature>
<name>A0AAW2ZEQ0_9EUKA</name>
<evidence type="ECO:0000313" key="7">
    <source>
        <dbReference type="EMBL" id="KAL0487945.1"/>
    </source>
</evidence>
<evidence type="ECO:0000256" key="2">
    <source>
        <dbReference type="ARBA" id="ARBA00022692"/>
    </source>
</evidence>
<evidence type="ECO:0000256" key="4">
    <source>
        <dbReference type="ARBA" id="ARBA00023136"/>
    </source>
</evidence>
<comment type="subcellular location">
    <subcellularLocation>
        <location evidence="1">Membrane</location>
    </subcellularLocation>
</comment>
<dbReference type="Pfam" id="PF04116">
    <property type="entry name" value="FA_hydroxylase"/>
    <property type="match status" value="1"/>
</dbReference>
<keyword evidence="3 5" id="KW-1133">Transmembrane helix</keyword>
<dbReference type="InterPro" id="IPR050307">
    <property type="entry name" value="Sterol_Desaturase_Related"/>
</dbReference>
<dbReference type="Proteomes" id="UP001431209">
    <property type="component" value="Unassembled WGS sequence"/>
</dbReference>
<reference evidence="7 8" key="1">
    <citation type="submission" date="2024-03" db="EMBL/GenBank/DDBJ databases">
        <title>The Acrasis kona genome and developmental transcriptomes reveal deep origins of eukaryotic multicellular pathways.</title>
        <authorList>
            <person name="Sheikh S."/>
            <person name="Fu C.-J."/>
            <person name="Brown M.W."/>
            <person name="Baldauf S.L."/>
        </authorList>
    </citation>
    <scope>NUCLEOTIDE SEQUENCE [LARGE SCALE GENOMIC DNA]</scope>
    <source>
        <strain evidence="7 8">ATCC MYA-3509</strain>
    </source>
</reference>
<proteinExistence type="predicted"/>
<dbReference type="GO" id="GO:0005506">
    <property type="term" value="F:iron ion binding"/>
    <property type="evidence" value="ECO:0007669"/>
    <property type="project" value="InterPro"/>
</dbReference>
<dbReference type="InterPro" id="IPR006694">
    <property type="entry name" value="Fatty_acid_hydroxylase"/>
</dbReference>
<sequence length="255" mass="30361">MWITQNLLYVFMMIIVHQIYYHVLPTQIKHNMYLPTVSFFIIYWATAILHMVMDRTPQITLWSRYKVIQQEQISDIEMLPTVILNQIQLVACIVLYIHFIGRGYDTSDVSFIRIIFELFLYYVTYDIVFYYGHRFLHWNGIYERFHKKHHLTKGSIGISGMYMHPFDFFLESVFPFLVGFSIWNGHMLSNLLFACVAAINSPQSHGGYTFPFLPRPDNHYNHHKYFNKNYALGIMDSLHETVLSQPIQTRKHCNE</sequence>